<name>A0A1I3SVY3_9RHOB</name>
<evidence type="ECO:0000313" key="13">
    <source>
        <dbReference type="EMBL" id="SFJ61721.1"/>
    </source>
</evidence>
<evidence type="ECO:0000313" key="14">
    <source>
        <dbReference type="Proteomes" id="UP000199630"/>
    </source>
</evidence>
<dbReference type="GO" id="GO:0016887">
    <property type="term" value="F:ATP hydrolysis activity"/>
    <property type="evidence" value="ECO:0007669"/>
    <property type="project" value="InterPro"/>
</dbReference>
<dbReference type="Proteomes" id="UP000199630">
    <property type="component" value="Unassembled WGS sequence"/>
</dbReference>
<dbReference type="CDD" id="cd01136">
    <property type="entry name" value="ATPase_flagellum-secretory_path_III"/>
    <property type="match status" value="1"/>
</dbReference>
<dbReference type="OrthoDB" id="9801639at2"/>
<keyword evidence="6" id="KW-0375">Hydrogen ion transport</keyword>
<evidence type="ECO:0000256" key="5">
    <source>
        <dbReference type="ARBA" id="ARBA00022741"/>
    </source>
</evidence>
<evidence type="ECO:0000256" key="8">
    <source>
        <dbReference type="ARBA" id="ARBA00022927"/>
    </source>
</evidence>
<evidence type="ECO:0000256" key="7">
    <source>
        <dbReference type="ARBA" id="ARBA00022840"/>
    </source>
</evidence>
<dbReference type="GO" id="GO:0046933">
    <property type="term" value="F:proton-transporting ATP synthase activity, rotational mechanism"/>
    <property type="evidence" value="ECO:0007669"/>
    <property type="project" value="TreeGrafter"/>
</dbReference>
<dbReference type="Pfam" id="PF00006">
    <property type="entry name" value="ATP-synt_ab"/>
    <property type="match status" value="1"/>
</dbReference>
<evidence type="ECO:0000256" key="10">
    <source>
        <dbReference type="ARBA" id="ARBA00023065"/>
    </source>
</evidence>
<evidence type="ECO:0000256" key="1">
    <source>
        <dbReference type="ARBA" id="ARBA00004496"/>
    </source>
</evidence>
<dbReference type="PANTHER" id="PTHR15184:SF9">
    <property type="entry name" value="SPI-1 TYPE 3 SECRETION SYSTEM ATPASE"/>
    <property type="match status" value="1"/>
</dbReference>
<keyword evidence="11" id="KW-0066">ATP synthesis</keyword>
<feature type="domain" description="AAA+ ATPase" evidence="12">
    <location>
        <begin position="158"/>
        <end position="342"/>
    </location>
</feature>
<dbReference type="STRING" id="588602.SAMN04487991_2578"/>
<dbReference type="Gene3D" id="3.40.50.12240">
    <property type="match status" value="1"/>
</dbReference>
<dbReference type="GO" id="GO:0030257">
    <property type="term" value="C:type III protein secretion system complex"/>
    <property type="evidence" value="ECO:0007669"/>
    <property type="project" value="InterPro"/>
</dbReference>
<dbReference type="SUPFAM" id="SSF52540">
    <property type="entry name" value="P-loop containing nucleoside triphosphate hydrolases"/>
    <property type="match status" value="1"/>
</dbReference>
<gene>
    <name evidence="13" type="ORF">SAMN04487991_2578</name>
</gene>
<proteinExistence type="inferred from homology"/>
<evidence type="ECO:0000256" key="6">
    <source>
        <dbReference type="ARBA" id="ARBA00022781"/>
    </source>
</evidence>
<comment type="similarity">
    <text evidence="2">Belongs to the ATPase alpha/beta chains family.</text>
</comment>
<protein>
    <submittedName>
        <fullName evidence="13">Flagellum-specific ATP synthase</fullName>
    </submittedName>
</protein>
<evidence type="ECO:0000256" key="4">
    <source>
        <dbReference type="ARBA" id="ARBA00022490"/>
    </source>
</evidence>
<evidence type="ECO:0000256" key="11">
    <source>
        <dbReference type="ARBA" id="ARBA00023310"/>
    </source>
</evidence>
<dbReference type="GO" id="GO:0005524">
    <property type="term" value="F:ATP binding"/>
    <property type="evidence" value="ECO:0007669"/>
    <property type="project" value="UniProtKB-KW"/>
</dbReference>
<keyword evidence="14" id="KW-1185">Reference proteome</keyword>
<dbReference type="GO" id="GO:0030254">
    <property type="term" value="P:protein secretion by the type III secretion system"/>
    <property type="evidence" value="ECO:0007669"/>
    <property type="project" value="InterPro"/>
</dbReference>
<dbReference type="InterPro" id="IPR005714">
    <property type="entry name" value="ATPase_T3SS_FliI/YscN"/>
</dbReference>
<dbReference type="GO" id="GO:0045259">
    <property type="term" value="C:proton-transporting ATP synthase complex"/>
    <property type="evidence" value="ECO:0007669"/>
    <property type="project" value="UniProtKB-ARBA"/>
</dbReference>
<dbReference type="GO" id="GO:0005737">
    <property type="term" value="C:cytoplasm"/>
    <property type="evidence" value="ECO:0007669"/>
    <property type="project" value="UniProtKB-SubCell"/>
</dbReference>
<dbReference type="Pfam" id="PF02874">
    <property type="entry name" value="ATP-synt_ab_N"/>
    <property type="match status" value="1"/>
</dbReference>
<dbReference type="InterPro" id="IPR000194">
    <property type="entry name" value="ATPase_F1/V1/A1_a/bsu_nucl-bd"/>
</dbReference>
<accession>A0A1I3SVY3</accession>
<dbReference type="RefSeq" id="WP_090061152.1">
    <property type="nucleotide sequence ID" value="NZ_FORH01000004.1"/>
</dbReference>
<dbReference type="InterPro" id="IPR050053">
    <property type="entry name" value="ATPase_alpha/beta_chains"/>
</dbReference>
<keyword evidence="5" id="KW-0547">Nucleotide-binding</keyword>
<dbReference type="InterPro" id="IPR004100">
    <property type="entry name" value="ATPase_F1/V1/A1_a/bsu_N"/>
</dbReference>
<keyword evidence="9" id="KW-1278">Translocase</keyword>
<keyword evidence="4" id="KW-0963">Cytoplasm</keyword>
<dbReference type="InterPro" id="IPR027417">
    <property type="entry name" value="P-loop_NTPase"/>
</dbReference>
<keyword evidence="10" id="KW-0406">Ion transport</keyword>
<dbReference type="EMBL" id="FORH01000004">
    <property type="protein sequence ID" value="SFJ61721.1"/>
    <property type="molecule type" value="Genomic_DNA"/>
</dbReference>
<dbReference type="FunFam" id="3.40.50.12240:FF:000002">
    <property type="entry name" value="Flagellum-specific ATP synthase FliI"/>
    <property type="match status" value="1"/>
</dbReference>
<dbReference type="NCBIfam" id="TIGR01026">
    <property type="entry name" value="fliI_yscN"/>
    <property type="match status" value="1"/>
</dbReference>
<evidence type="ECO:0000259" key="12">
    <source>
        <dbReference type="SMART" id="SM00382"/>
    </source>
</evidence>
<keyword evidence="7" id="KW-0067">ATP-binding</keyword>
<comment type="subcellular location">
    <subcellularLocation>
        <location evidence="1">Cytoplasm</location>
    </subcellularLocation>
</comment>
<dbReference type="InterPro" id="IPR003593">
    <property type="entry name" value="AAA+_ATPase"/>
</dbReference>
<dbReference type="InterPro" id="IPR036121">
    <property type="entry name" value="ATPase_F1/V1/A1_a/bsu_N_sf"/>
</dbReference>
<evidence type="ECO:0000256" key="3">
    <source>
        <dbReference type="ARBA" id="ARBA00022448"/>
    </source>
</evidence>
<dbReference type="InterPro" id="IPR040627">
    <property type="entry name" value="T3SS_ATPase_C"/>
</dbReference>
<organism evidence="13 14">
    <name type="scientific">Celeribacter neptunius</name>
    <dbReference type="NCBI Taxonomy" id="588602"/>
    <lineage>
        <taxon>Bacteria</taxon>
        <taxon>Pseudomonadati</taxon>
        <taxon>Pseudomonadota</taxon>
        <taxon>Alphaproteobacteria</taxon>
        <taxon>Rhodobacterales</taxon>
        <taxon>Roseobacteraceae</taxon>
        <taxon>Celeribacter</taxon>
    </lineage>
</organism>
<dbReference type="Pfam" id="PF18269">
    <property type="entry name" value="T3SS_ATPase_C"/>
    <property type="match status" value="1"/>
</dbReference>
<keyword evidence="8" id="KW-0653">Protein transport</keyword>
<reference evidence="14" key="1">
    <citation type="submission" date="2016-10" db="EMBL/GenBank/DDBJ databases">
        <authorList>
            <person name="Varghese N."/>
            <person name="Submissions S."/>
        </authorList>
    </citation>
    <scope>NUCLEOTIDE SEQUENCE [LARGE SCALE GENOMIC DNA]</scope>
    <source>
        <strain evidence="14">DSM 26471</strain>
    </source>
</reference>
<keyword evidence="3" id="KW-0813">Transport</keyword>
<evidence type="ECO:0000256" key="2">
    <source>
        <dbReference type="ARBA" id="ARBA00008936"/>
    </source>
</evidence>
<evidence type="ECO:0000256" key="9">
    <source>
        <dbReference type="ARBA" id="ARBA00022967"/>
    </source>
</evidence>
<dbReference type="PANTHER" id="PTHR15184">
    <property type="entry name" value="ATP SYNTHASE"/>
    <property type="match status" value="1"/>
</dbReference>
<dbReference type="SUPFAM" id="SSF50615">
    <property type="entry name" value="N-terminal domain of alpha and beta subunits of F1 ATP synthase"/>
    <property type="match status" value="1"/>
</dbReference>
<sequence>MSGVGFELLLAEVAAVKPVQSVGRVIEVSRGVLTVSGLSGIAALGDLVEIGHGDQIRRGEVLQLDKKTVTVLPDGGPDGLSIGDAVAHVGKNHIAPDDSWIGRVIDPFGKSLDGKPILQGNQSRALRGEPLNPTERRALGGRLESGLAVFNTLLPIVRGQRVGLFAGSGVGKSTLLAKLATGLQADVVVIAMVGERGREVREFIDRVLGPAGMKRSVIVAATSDQSPMVRRRCAWTAMSVAEHFRDKGKQVLFLADSVTRFAEAHREVALATGESSSLRGFPPSTSHLITTLCERAGPGIGDMGDITAVFSVLVAGSDMEEPIADILRGVLDGHIVLDRQIAERGRFPAIDLLRSVSRALPFAATDEENALISRARRLLGIFDRSEMMIQAGLYSRGTDPSIDEAIETWPRLDQFLAQSEPDGTQESFNRLAACFVPDKPS</sequence>
<dbReference type="SMART" id="SM00382">
    <property type="entry name" value="AAA"/>
    <property type="match status" value="1"/>
</dbReference>
<dbReference type="AlphaFoldDB" id="A0A1I3SVY3"/>